<dbReference type="GO" id="GO:0003700">
    <property type="term" value="F:DNA-binding transcription factor activity"/>
    <property type="evidence" value="ECO:0007669"/>
    <property type="project" value="TreeGrafter"/>
</dbReference>
<dbReference type="InterPro" id="IPR009057">
    <property type="entry name" value="Homeodomain-like_sf"/>
</dbReference>
<protein>
    <submittedName>
        <fullName evidence="6">TetR/AcrR family transcriptional regulator</fullName>
    </submittedName>
</protein>
<evidence type="ECO:0000256" key="2">
    <source>
        <dbReference type="ARBA" id="ARBA00023125"/>
    </source>
</evidence>
<keyword evidence="3" id="KW-0804">Transcription</keyword>
<dbReference type="GO" id="GO:0000976">
    <property type="term" value="F:transcription cis-regulatory region binding"/>
    <property type="evidence" value="ECO:0007669"/>
    <property type="project" value="TreeGrafter"/>
</dbReference>
<dbReference type="SUPFAM" id="SSF46689">
    <property type="entry name" value="Homeodomain-like"/>
    <property type="match status" value="1"/>
</dbReference>
<proteinExistence type="predicted"/>
<evidence type="ECO:0000259" key="5">
    <source>
        <dbReference type="PROSITE" id="PS50977"/>
    </source>
</evidence>
<gene>
    <name evidence="6" type="ORF">QRX60_44810</name>
</gene>
<dbReference type="InterPro" id="IPR025996">
    <property type="entry name" value="MT1864/Rv1816-like_C"/>
</dbReference>
<dbReference type="AlphaFoldDB" id="A0A9Y2JQE1"/>
<dbReference type="Gene3D" id="1.10.357.10">
    <property type="entry name" value="Tetracycline Repressor, domain 2"/>
    <property type="match status" value="1"/>
</dbReference>
<dbReference type="SUPFAM" id="SSF48498">
    <property type="entry name" value="Tetracyclin repressor-like, C-terminal domain"/>
    <property type="match status" value="1"/>
</dbReference>
<evidence type="ECO:0000256" key="1">
    <source>
        <dbReference type="ARBA" id="ARBA00023015"/>
    </source>
</evidence>
<organism evidence="6 7">
    <name type="scientific">Amycolatopsis mongoliensis</name>
    <dbReference type="NCBI Taxonomy" id="715475"/>
    <lineage>
        <taxon>Bacteria</taxon>
        <taxon>Bacillati</taxon>
        <taxon>Actinomycetota</taxon>
        <taxon>Actinomycetes</taxon>
        <taxon>Pseudonocardiales</taxon>
        <taxon>Pseudonocardiaceae</taxon>
        <taxon>Amycolatopsis</taxon>
    </lineage>
</organism>
<dbReference type="KEGG" id="amog:QRX60_44810"/>
<dbReference type="InterPro" id="IPR036271">
    <property type="entry name" value="Tet_transcr_reg_TetR-rel_C_sf"/>
</dbReference>
<feature type="DNA-binding region" description="H-T-H motif" evidence="4">
    <location>
        <begin position="45"/>
        <end position="64"/>
    </location>
</feature>
<dbReference type="InterPro" id="IPR001647">
    <property type="entry name" value="HTH_TetR"/>
</dbReference>
<dbReference type="Pfam" id="PF13305">
    <property type="entry name" value="TetR_C_33"/>
    <property type="match status" value="1"/>
</dbReference>
<dbReference type="InterPro" id="IPR050109">
    <property type="entry name" value="HTH-type_TetR-like_transc_reg"/>
</dbReference>
<dbReference type="PANTHER" id="PTHR30055:SF234">
    <property type="entry name" value="HTH-TYPE TRANSCRIPTIONAL REGULATOR BETI"/>
    <property type="match status" value="1"/>
</dbReference>
<feature type="domain" description="HTH tetR-type" evidence="5">
    <location>
        <begin position="19"/>
        <end position="82"/>
    </location>
</feature>
<keyword evidence="1" id="KW-0805">Transcription regulation</keyword>
<dbReference type="Pfam" id="PF00440">
    <property type="entry name" value="TetR_N"/>
    <property type="match status" value="1"/>
</dbReference>
<evidence type="ECO:0000256" key="3">
    <source>
        <dbReference type="ARBA" id="ARBA00023163"/>
    </source>
</evidence>
<evidence type="ECO:0000256" key="4">
    <source>
        <dbReference type="PROSITE-ProRule" id="PRU00335"/>
    </source>
</evidence>
<evidence type="ECO:0000313" key="6">
    <source>
        <dbReference type="EMBL" id="WIY01084.1"/>
    </source>
</evidence>
<keyword evidence="7" id="KW-1185">Reference proteome</keyword>
<evidence type="ECO:0000313" key="7">
    <source>
        <dbReference type="Proteomes" id="UP001239397"/>
    </source>
</evidence>
<accession>A0A9Y2JQE1</accession>
<reference evidence="6 7" key="1">
    <citation type="submission" date="2023-06" db="EMBL/GenBank/DDBJ databases">
        <authorList>
            <person name="Oyuntsetseg B."/>
            <person name="Kim S.B."/>
        </authorList>
    </citation>
    <scope>NUCLEOTIDE SEQUENCE [LARGE SCALE GENOMIC DNA]</scope>
    <source>
        <strain evidence="6 7">4-36</strain>
    </source>
</reference>
<sequence length="209" mass="23285">MTSPVPADDTGTDGTTTGRDVRAKLLDAVERMAGDDYKLPRLAFSLREIAREVGIATPSIYRHFSSKEDLISAAVDTGFTLLLREIDQAVQECTDQEPPAVLRAQAAAYCRFLYRRRGLTRIMFATHPANWQPDEPLPDHLGQLRYRWITAVETCQKQGWRIPAEITTAADAVWAGVHGCLTLALVMRNSSEEALLAHVAAQFEFWPTT</sequence>
<dbReference type="EMBL" id="CP127295">
    <property type="protein sequence ID" value="WIY01084.1"/>
    <property type="molecule type" value="Genomic_DNA"/>
</dbReference>
<name>A0A9Y2JQE1_9PSEU</name>
<dbReference type="RefSeq" id="WP_285997544.1">
    <property type="nucleotide sequence ID" value="NZ_CP127295.1"/>
</dbReference>
<dbReference type="PROSITE" id="PS50977">
    <property type="entry name" value="HTH_TETR_2"/>
    <property type="match status" value="1"/>
</dbReference>
<dbReference type="PANTHER" id="PTHR30055">
    <property type="entry name" value="HTH-TYPE TRANSCRIPTIONAL REGULATOR RUTR"/>
    <property type="match status" value="1"/>
</dbReference>
<dbReference type="Proteomes" id="UP001239397">
    <property type="component" value="Chromosome"/>
</dbReference>
<keyword evidence="2 4" id="KW-0238">DNA-binding</keyword>